<dbReference type="PANTHER" id="PTHR43642">
    <property type="entry name" value="HYBRID SIGNAL TRANSDUCTION HISTIDINE KINASE G"/>
    <property type="match status" value="1"/>
</dbReference>
<dbReference type="SUPFAM" id="SSF48452">
    <property type="entry name" value="TPR-like"/>
    <property type="match status" value="1"/>
</dbReference>
<name>A0A433UUI5_9CYAN</name>
<dbReference type="Pfam" id="PF01590">
    <property type="entry name" value="GAF"/>
    <property type="match status" value="1"/>
</dbReference>
<evidence type="ECO:0000256" key="4">
    <source>
        <dbReference type="ARBA" id="ARBA00022777"/>
    </source>
</evidence>
<dbReference type="Proteomes" id="UP000271624">
    <property type="component" value="Unassembled WGS sequence"/>
</dbReference>
<dbReference type="SUPFAM" id="SSF52540">
    <property type="entry name" value="P-loop containing nucleoside triphosphate hydrolases"/>
    <property type="match status" value="1"/>
</dbReference>
<dbReference type="SMART" id="SM00065">
    <property type="entry name" value="GAF"/>
    <property type="match status" value="1"/>
</dbReference>
<comment type="caution">
    <text evidence="9">The sequence shown here is derived from an EMBL/GenBank/DDBJ whole genome shotgun (WGS) entry which is preliminary data.</text>
</comment>
<dbReference type="OrthoDB" id="9801841at2"/>
<evidence type="ECO:0000256" key="1">
    <source>
        <dbReference type="ARBA" id="ARBA00000085"/>
    </source>
</evidence>
<dbReference type="GO" id="GO:0005524">
    <property type="term" value="F:ATP binding"/>
    <property type="evidence" value="ECO:0007669"/>
    <property type="project" value="InterPro"/>
</dbReference>
<dbReference type="Gene3D" id="3.30.200.20">
    <property type="entry name" value="Phosphorylase Kinase, domain 1"/>
    <property type="match status" value="1"/>
</dbReference>
<dbReference type="InterPro" id="IPR036097">
    <property type="entry name" value="HisK_dim/P_sf"/>
</dbReference>
<dbReference type="InterPro" id="IPR053159">
    <property type="entry name" value="Hybrid_Histidine_Kinase"/>
</dbReference>
<feature type="coiled-coil region" evidence="6">
    <location>
        <begin position="1482"/>
        <end position="1519"/>
    </location>
</feature>
<reference evidence="9" key="1">
    <citation type="submission" date="2018-12" db="EMBL/GenBank/DDBJ databases">
        <authorList>
            <person name="Will S."/>
            <person name="Neumann-Schaal M."/>
            <person name="Henke P."/>
        </authorList>
    </citation>
    <scope>NUCLEOTIDE SEQUENCE</scope>
    <source>
        <strain evidence="9">PCC 7102</strain>
    </source>
</reference>
<dbReference type="SUPFAM" id="SSF55781">
    <property type="entry name" value="GAF domain-like"/>
    <property type="match status" value="1"/>
</dbReference>
<dbReference type="Pfam" id="PF02518">
    <property type="entry name" value="HATPase_c"/>
    <property type="match status" value="1"/>
</dbReference>
<dbReference type="Gene3D" id="1.10.510.10">
    <property type="entry name" value="Transferase(Phosphotransferase) domain 1"/>
    <property type="match status" value="1"/>
</dbReference>
<evidence type="ECO:0000256" key="2">
    <source>
        <dbReference type="ARBA" id="ARBA00012438"/>
    </source>
</evidence>
<dbReference type="InterPro" id="IPR004358">
    <property type="entry name" value="Sig_transdc_His_kin-like_C"/>
</dbReference>
<feature type="domain" description="Histidine kinase" evidence="8">
    <location>
        <begin position="1528"/>
        <end position="1786"/>
    </location>
</feature>
<evidence type="ECO:0000259" key="7">
    <source>
        <dbReference type="PROSITE" id="PS50011"/>
    </source>
</evidence>
<keyword evidence="4 9" id="KW-0418">Kinase</keyword>
<dbReference type="InterPro" id="IPR029016">
    <property type="entry name" value="GAF-like_dom_sf"/>
</dbReference>
<dbReference type="PROSITE" id="PS50109">
    <property type="entry name" value="HIS_KIN"/>
    <property type="match status" value="1"/>
</dbReference>
<dbReference type="SMART" id="SM00387">
    <property type="entry name" value="HATPase_c"/>
    <property type="match status" value="1"/>
</dbReference>
<comment type="catalytic activity">
    <reaction evidence="1">
        <text>ATP + protein L-histidine = ADP + protein N-phospho-L-histidine.</text>
        <dbReference type="EC" id="2.7.13.3"/>
    </reaction>
</comment>
<keyword evidence="9" id="KW-0723">Serine/threonine-protein kinase</keyword>
<evidence type="ECO:0000313" key="9">
    <source>
        <dbReference type="EMBL" id="RUS97498.1"/>
    </source>
</evidence>
<evidence type="ECO:0000259" key="8">
    <source>
        <dbReference type="PROSITE" id="PS50109"/>
    </source>
</evidence>
<evidence type="ECO:0000256" key="5">
    <source>
        <dbReference type="ARBA" id="ARBA00023012"/>
    </source>
</evidence>
<dbReference type="InterPro" id="IPR027417">
    <property type="entry name" value="P-loop_NTPase"/>
</dbReference>
<dbReference type="SMART" id="SM00388">
    <property type="entry name" value="HisKA"/>
    <property type="match status" value="1"/>
</dbReference>
<dbReference type="PROSITE" id="PS00108">
    <property type="entry name" value="PROTEIN_KINASE_ST"/>
    <property type="match status" value="1"/>
</dbReference>
<dbReference type="InterPro" id="IPR036890">
    <property type="entry name" value="HATPase_C_sf"/>
</dbReference>
<evidence type="ECO:0000256" key="3">
    <source>
        <dbReference type="ARBA" id="ARBA00022553"/>
    </source>
</evidence>
<dbReference type="GO" id="GO:0000155">
    <property type="term" value="F:phosphorelay sensor kinase activity"/>
    <property type="evidence" value="ECO:0007669"/>
    <property type="project" value="InterPro"/>
</dbReference>
<dbReference type="EMBL" id="RSCL01000032">
    <property type="protein sequence ID" value="RUS97498.1"/>
    <property type="molecule type" value="Genomic_DNA"/>
</dbReference>
<keyword evidence="10" id="KW-1185">Reference proteome</keyword>
<dbReference type="InterPro" id="IPR000719">
    <property type="entry name" value="Prot_kinase_dom"/>
</dbReference>
<evidence type="ECO:0000256" key="6">
    <source>
        <dbReference type="SAM" id="Coils"/>
    </source>
</evidence>
<keyword evidence="5" id="KW-0902">Two-component regulatory system</keyword>
<dbReference type="SUPFAM" id="SSF56112">
    <property type="entry name" value="Protein kinase-like (PK-like)"/>
    <property type="match status" value="1"/>
</dbReference>
<dbReference type="InterPro" id="IPR003018">
    <property type="entry name" value="GAF"/>
</dbReference>
<feature type="domain" description="Protein kinase" evidence="7">
    <location>
        <begin position="11"/>
        <end position="272"/>
    </location>
</feature>
<accession>A0A433UUI5</accession>
<keyword evidence="4 9" id="KW-0808">Transferase</keyword>
<dbReference type="InterPro" id="IPR011990">
    <property type="entry name" value="TPR-like_helical_dom_sf"/>
</dbReference>
<dbReference type="InterPro" id="IPR041664">
    <property type="entry name" value="AAA_16"/>
</dbReference>
<dbReference type="Gene3D" id="3.30.565.10">
    <property type="entry name" value="Histidine kinase-like ATPase, C-terminal domain"/>
    <property type="match status" value="1"/>
</dbReference>
<dbReference type="InterPro" id="IPR003661">
    <property type="entry name" value="HisK_dim/P_dom"/>
</dbReference>
<dbReference type="InterPro" id="IPR005467">
    <property type="entry name" value="His_kinase_dom"/>
</dbReference>
<dbReference type="SUPFAM" id="SSF55874">
    <property type="entry name" value="ATPase domain of HSP90 chaperone/DNA topoisomerase II/histidine kinase"/>
    <property type="match status" value="1"/>
</dbReference>
<dbReference type="InterPro" id="IPR008271">
    <property type="entry name" value="Ser/Thr_kinase_AS"/>
</dbReference>
<keyword evidence="6" id="KW-0175">Coiled coil</keyword>
<proteinExistence type="predicted"/>
<reference evidence="9" key="2">
    <citation type="journal article" date="2019" name="Genome Biol. Evol.">
        <title>Day and night: Metabolic profiles and evolutionary relationships of six axenic non-marine cyanobacteria.</title>
        <authorList>
            <person name="Will S.E."/>
            <person name="Henke P."/>
            <person name="Boedeker C."/>
            <person name="Huang S."/>
            <person name="Brinkmann H."/>
            <person name="Rohde M."/>
            <person name="Jarek M."/>
            <person name="Friedl T."/>
            <person name="Seufert S."/>
            <person name="Schumacher M."/>
            <person name="Overmann J."/>
            <person name="Neumann-Schaal M."/>
            <person name="Petersen J."/>
        </authorList>
    </citation>
    <scope>NUCLEOTIDE SEQUENCE [LARGE SCALE GENOMIC DNA]</scope>
    <source>
        <strain evidence="9">PCC 7102</strain>
    </source>
</reference>
<dbReference type="PRINTS" id="PR00344">
    <property type="entry name" value="BCTRLSENSOR"/>
</dbReference>
<dbReference type="Pfam" id="PF13191">
    <property type="entry name" value="AAA_16"/>
    <property type="match status" value="1"/>
</dbReference>
<dbReference type="CDD" id="cd14014">
    <property type="entry name" value="STKc_PknB_like"/>
    <property type="match status" value="1"/>
</dbReference>
<dbReference type="Gene3D" id="1.10.287.130">
    <property type="match status" value="1"/>
</dbReference>
<gene>
    <name evidence="9" type="ORF">DSM106972_084460</name>
</gene>
<dbReference type="Gene3D" id="3.30.450.40">
    <property type="match status" value="1"/>
</dbReference>
<keyword evidence="3" id="KW-0597">Phosphoprotein</keyword>
<evidence type="ECO:0000313" key="10">
    <source>
        <dbReference type="Proteomes" id="UP000271624"/>
    </source>
</evidence>
<dbReference type="EC" id="2.7.13.3" evidence="2"/>
<dbReference type="RefSeq" id="WP_127086467.1">
    <property type="nucleotide sequence ID" value="NZ_RSCL01000032.1"/>
</dbReference>
<dbReference type="SUPFAM" id="SSF47384">
    <property type="entry name" value="Homodimeric domain of signal transducing histidine kinase"/>
    <property type="match status" value="1"/>
</dbReference>
<dbReference type="InterPro" id="IPR011009">
    <property type="entry name" value="Kinase-like_dom_sf"/>
</dbReference>
<dbReference type="CDD" id="cd00082">
    <property type="entry name" value="HisKA"/>
    <property type="match status" value="1"/>
</dbReference>
<dbReference type="PROSITE" id="PS50011">
    <property type="entry name" value="PROTEIN_KINASE_DOM"/>
    <property type="match status" value="1"/>
</dbReference>
<dbReference type="InterPro" id="IPR003594">
    <property type="entry name" value="HATPase_dom"/>
</dbReference>
<dbReference type="Pfam" id="PF00069">
    <property type="entry name" value="Pkinase"/>
    <property type="match status" value="1"/>
</dbReference>
<protein>
    <recommendedName>
        <fullName evidence="2">histidine kinase</fullName>
        <ecNumber evidence="2">2.7.13.3</ecNumber>
    </recommendedName>
</protein>
<organism evidence="9 10">
    <name type="scientific">Dulcicalothrix desertica PCC 7102</name>
    <dbReference type="NCBI Taxonomy" id="232991"/>
    <lineage>
        <taxon>Bacteria</taxon>
        <taxon>Bacillati</taxon>
        <taxon>Cyanobacteriota</taxon>
        <taxon>Cyanophyceae</taxon>
        <taxon>Nostocales</taxon>
        <taxon>Calotrichaceae</taxon>
        <taxon>Dulcicalothrix</taxon>
    </lineage>
</organism>
<dbReference type="PANTHER" id="PTHR43642:SF1">
    <property type="entry name" value="HYBRID SIGNAL TRANSDUCTION HISTIDINE KINASE G"/>
    <property type="match status" value="1"/>
</dbReference>
<sequence length="1786" mass="200709">MVTAAIKIPGYSISERIYVGARTIVYQAVREQDQAPVAIKLMRNPDPSFDEIVYFRNQYTIAANLNIPGIVQPYSLEIYGNGYALIMEFGGISLKDWLVSTQLSIPHFLKIAIQITTVLDQLHRNRVIHKDIKPANILINPDTQQIKITDFSISSLLIRETQQLQRNILEGTLAYISPEQTGRINRGVDYRSDFYSLGVTFYELLTGQLPFISNEPSELVHSHITRQPVAVDAINKNIPKVLAVIVSKLMAKNPEERYQSALGLKYDLEACLNLYHSNEGASNTIFPLGTKDISDRFLIPNKLYGRDKEVTALLEAFARVSTTGVEILLLRGFSGTGKTALVKEVQKPIAQHHGYFIKGKYDQFARNVPLFGIIQAFGDLIEQLLTQSESQILKWKNLILDAVGDNGQVIIDAIPSVELLIGKQPPSTELDVTAAQNRFNLIFKNFIRVFCSAEHPLVIFLDDLQWADTASLQLIHLLAVELEYLLLIGAYRDNEVNSTHRLMSTIDDIQNAGATIETITLNALSFDAVNKLVADTLLCSTDKTYSLTQYIYSKTQGNSFFTRELLNTLYTERVIYFDYEKSIWQWDESVAHNLPLSNDIVEFIVLKLLSLPTATQDILKLAACIGNQFDLDILSTVSDIDAAALWKAIQEGLILTTSQVYKYYQSKADGMVTDNNDKSAFTFQFLHDRVQQAAYALISEADKKSTHLKIGRLLLKSIVSATREERIFEIVNQLNYGVELITYQVERDELAQLNLIACHKAKSATAYSAAREYAKEGIKLLGEDSWERHYETTLALHELGAEIAYLCGDLEQMEYFINQVTHNTRVLLHQIKVHEIKIQAYISQNRFADAISTALVILKRFGIEFPELPTPEHFQQAMTEVATYISENSINDLSVLAPMQSKDMLAAMRILSSVASAAYIGMAQLYPLIILKQVSISVQYGNAPSSTYAYATYGLILCAFGNDIEAGYRSGNAALKLLQGASEFKAKVINLVYPFVLSWKTHLQTNIQPLLEGYHSGLETGDLEFGAYCAFNYCNLSYWSGKNLAWLVDEMDLYNQAMLQLKQESARNFQRIFYQAALNFTTNNTNPISLNGEIYNELEMMPVHTEAGDSYSIGTLYLHKLMLCVLFGDNKYGVENSILAQQYAGAIAGTYYSALIPFYSCLCQLGVYSTQTAPEQQNILTQVKQNQDKIKNWANHAPMNHLHKWYLIEAEQHRVLNNKVEAIEFYDKAIALAQENGYINEEALCWELAAKFYLEWGKRIIAQTYMVKAYEAYQHWGAKTKLTHLMSNYPQLLTSFQSTISPVKTDKFATISSHSTTATEYLDFKAVLKASQSLSSEIQLDNLVSALMQVVLENAGADKGILLLLKNNILGVAAHSHDEIDVLLPENLINYARYAKKSVIMNDVDASTEWKEDGYFEKFHPQSVLCTPIINKTRLVGVLYLENNLVREAFTTDRVEILNLLCSQAAISLDNATLYQTSQNYAIKLEQNLTEQKIQANELQQTLEELQEAQTQLVQSEKMSALGNLVAGVAHEINNPVGFIAGNIQPALNFVNDIFGLLDLYQQKFPDPGAEISEEIETIDLDYIRQDLPKLLSSMKEGVQRIRSISNSLRTFSRADTETKIPFDIHDGINSTIMILSHRLKANEHRPQIEIVKNYAKLPQIRCFPGQVNQVLMNLFANAIDALEESNTERSFEEIQLNPNCITVKTSLSTDAQKIIIYIKDNGKGMSEEVKQRIFDKLFTTKAVGKGTGLGLAIARQIIIEKHGGNIKVNSTPGEGAEFIIEIPVD</sequence>
<dbReference type="Gene3D" id="3.40.50.300">
    <property type="entry name" value="P-loop containing nucleotide triphosphate hydrolases"/>
    <property type="match status" value="1"/>
</dbReference>
<dbReference type="GO" id="GO:0004674">
    <property type="term" value="F:protein serine/threonine kinase activity"/>
    <property type="evidence" value="ECO:0007669"/>
    <property type="project" value="UniProtKB-KW"/>
</dbReference>
<dbReference type="SMART" id="SM00220">
    <property type="entry name" value="S_TKc"/>
    <property type="match status" value="1"/>
</dbReference>